<evidence type="ECO:0000313" key="2">
    <source>
        <dbReference type="Proteomes" id="UP001189429"/>
    </source>
</evidence>
<dbReference type="EMBL" id="CAUYUJ010019871">
    <property type="protein sequence ID" value="CAK0894272.1"/>
    <property type="molecule type" value="Genomic_DNA"/>
</dbReference>
<protein>
    <submittedName>
        <fullName evidence="1">Uncharacterized protein</fullName>
    </submittedName>
</protein>
<keyword evidence="2" id="KW-1185">Reference proteome</keyword>
<dbReference type="Proteomes" id="UP001189429">
    <property type="component" value="Unassembled WGS sequence"/>
</dbReference>
<gene>
    <name evidence="1" type="ORF">PCOR1329_LOCUS73351</name>
</gene>
<name>A0ABN9X4K7_9DINO</name>
<sequence>MQAATAWGWPPMVQAQQLWQPNSQAPGDGAHHGFVQQLPSQLCVPQAAQPLPHQDQCVAGFQQLPAAGPVLAPARAPLAWAGAPLQAVPPPAQQGLQQAPQQATAEGCLAVDMHEVLRALDSLYNDELRPYGRILRKRLQERAADAGIGPVNVDAKRLQVACQGCSALSVKAEEGGDWSVVVRGRPDRFVNVYSAEDCYPPELWAAADAYFRGLDDKSMVLPGECPPGASDVGAQLLSFELLVRMTFGTLFSGFLKLQNIIIVLKEFRGLVCSTCDSNSVGISDYSDHACSHLPFTP</sequence>
<comment type="caution">
    <text evidence="1">The sequence shown here is derived from an EMBL/GenBank/DDBJ whole genome shotgun (WGS) entry which is preliminary data.</text>
</comment>
<proteinExistence type="predicted"/>
<evidence type="ECO:0000313" key="1">
    <source>
        <dbReference type="EMBL" id="CAK0894272.1"/>
    </source>
</evidence>
<organism evidence="1 2">
    <name type="scientific">Prorocentrum cordatum</name>
    <dbReference type="NCBI Taxonomy" id="2364126"/>
    <lineage>
        <taxon>Eukaryota</taxon>
        <taxon>Sar</taxon>
        <taxon>Alveolata</taxon>
        <taxon>Dinophyceae</taxon>
        <taxon>Prorocentrales</taxon>
        <taxon>Prorocentraceae</taxon>
        <taxon>Prorocentrum</taxon>
    </lineage>
</organism>
<reference evidence="1" key="1">
    <citation type="submission" date="2023-10" db="EMBL/GenBank/DDBJ databases">
        <authorList>
            <person name="Chen Y."/>
            <person name="Shah S."/>
            <person name="Dougan E. K."/>
            <person name="Thang M."/>
            <person name="Chan C."/>
        </authorList>
    </citation>
    <scope>NUCLEOTIDE SEQUENCE [LARGE SCALE GENOMIC DNA]</scope>
</reference>
<accession>A0ABN9X4K7</accession>